<keyword evidence="11" id="KW-1185">Reference proteome</keyword>
<evidence type="ECO:0000256" key="6">
    <source>
        <dbReference type="ARBA" id="ARBA00023242"/>
    </source>
</evidence>
<dbReference type="PANTHER" id="PTHR24406">
    <property type="entry name" value="TRANSCRIPTIONAL REPRESSOR CTCFL-RELATED"/>
    <property type="match status" value="1"/>
</dbReference>
<feature type="region of interest" description="Disordered" evidence="8">
    <location>
        <begin position="346"/>
        <end position="406"/>
    </location>
</feature>
<dbReference type="Proteomes" id="UP001285441">
    <property type="component" value="Unassembled WGS sequence"/>
</dbReference>
<evidence type="ECO:0000256" key="1">
    <source>
        <dbReference type="ARBA" id="ARBA00004123"/>
    </source>
</evidence>
<evidence type="ECO:0000256" key="5">
    <source>
        <dbReference type="ARBA" id="ARBA00022833"/>
    </source>
</evidence>
<evidence type="ECO:0000256" key="7">
    <source>
        <dbReference type="PROSITE-ProRule" id="PRU00042"/>
    </source>
</evidence>
<keyword evidence="2" id="KW-0479">Metal-binding</keyword>
<feature type="region of interest" description="Disordered" evidence="8">
    <location>
        <begin position="115"/>
        <end position="144"/>
    </location>
</feature>
<evidence type="ECO:0000256" key="4">
    <source>
        <dbReference type="ARBA" id="ARBA00022771"/>
    </source>
</evidence>
<proteinExistence type="predicted"/>
<evidence type="ECO:0000256" key="8">
    <source>
        <dbReference type="SAM" id="MobiDB-lite"/>
    </source>
</evidence>
<feature type="compositionally biased region" description="Pro residues" evidence="8">
    <location>
        <begin position="353"/>
        <end position="364"/>
    </location>
</feature>
<dbReference type="EMBL" id="JAULSW010000008">
    <property type="protein sequence ID" value="KAK3372351.1"/>
    <property type="molecule type" value="Genomic_DNA"/>
</dbReference>
<evidence type="ECO:0000313" key="11">
    <source>
        <dbReference type="Proteomes" id="UP001285441"/>
    </source>
</evidence>
<dbReference type="GO" id="GO:0005634">
    <property type="term" value="C:nucleus"/>
    <property type="evidence" value="ECO:0007669"/>
    <property type="project" value="UniProtKB-SubCell"/>
</dbReference>
<dbReference type="GO" id="GO:0008270">
    <property type="term" value="F:zinc ion binding"/>
    <property type="evidence" value="ECO:0007669"/>
    <property type="project" value="UniProtKB-KW"/>
</dbReference>
<feature type="compositionally biased region" description="Pro residues" evidence="8">
    <location>
        <begin position="121"/>
        <end position="130"/>
    </location>
</feature>
<feature type="domain" description="C2H2-type" evidence="9">
    <location>
        <begin position="150"/>
        <end position="178"/>
    </location>
</feature>
<dbReference type="Gene3D" id="3.30.160.60">
    <property type="entry name" value="Classic Zinc Finger"/>
    <property type="match status" value="1"/>
</dbReference>
<evidence type="ECO:0000259" key="9">
    <source>
        <dbReference type="PROSITE" id="PS50157"/>
    </source>
</evidence>
<feature type="compositionally biased region" description="Low complexity" evidence="8">
    <location>
        <begin position="476"/>
        <end position="485"/>
    </location>
</feature>
<evidence type="ECO:0000256" key="2">
    <source>
        <dbReference type="ARBA" id="ARBA00022723"/>
    </source>
</evidence>
<comment type="caution">
    <text evidence="10">The sequence shown here is derived from an EMBL/GenBank/DDBJ whole genome shotgun (WGS) entry which is preliminary data.</text>
</comment>
<comment type="subcellular location">
    <subcellularLocation>
        <location evidence="1">Nucleus</location>
    </subcellularLocation>
</comment>
<dbReference type="PROSITE" id="PS00028">
    <property type="entry name" value="ZINC_FINGER_C2H2_1"/>
    <property type="match status" value="2"/>
</dbReference>
<gene>
    <name evidence="10" type="ORF">B0H63DRAFT_292817</name>
</gene>
<reference evidence="10" key="2">
    <citation type="submission" date="2023-06" db="EMBL/GenBank/DDBJ databases">
        <authorList>
            <consortium name="Lawrence Berkeley National Laboratory"/>
            <person name="Haridas S."/>
            <person name="Hensen N."/>
            <person name="Bonometti L."/>
            <person name="Westerberg I."/>
            <person name="Brannstrom I.O."/>
            <person name="Guillou S."/>
            <person name="Cros-Aarteil S."/>
            <person name="Calhoun S."/>
            <person name="Kuo A."/>
            <person name="Mondo S."/>
            <person name="Pangilinan J."/>
            <person name="Riley R."/>
            <person name="LaButti K."/>
            <person name="Andreopoulos B."/>
            <person name="Lipzen A."/>
            <person name="Chen C."/>
            <person name="Yanf M."/>
            <person name="Daum C."/>
            <person name="Ng V."/>
            <person name="Clum A."/>
            <person name="Steindorff A."/>
            <person name="Ohm R."/>
            <person name="Martin F."/>
            <person name="Silar P."/>
            <person name="Natvig D."/>
            <person name="Lalanne C."/>
            <person name="Gautier V."/>
            <person name="Ament-velasquez S.L."/>
            <person name="Kruys A."/>
            <person name="Hutchinson M.I."/>
            <person name="Powell A.J."/>
            <person name="Barry K."/>
            <person name="Miller A.N."/>
            <person name="Grigoriev I.V."/>
            <person name="Debuchy R."/>
            <person name="Gladieux P."/>
            <person name="Thoren M.H."/>
            <person name="Johannesson H."/>
        </authorList>
    </citation>
    <scope>NUCLEOTIDE SEQUENCE</scope>
    <source>
        <strain evidence="10">CBS 232.78</strain>
    </source>
</reference>
<keyword evidence="3" id="KW-0677">Repeat</keyword>
<sequence>MDPFRNPPADTLAAARLHVQALTDCGLPREALLRALLEDYRPSEGDATVALETGFAQQQHQQIQQQQQQQQQHVLPSKVGNAAYNTHNTRLSISTTSSRSSGRASVLSTAASVSSVSSQDIPPPLPPPTPVAATPAVKSNRGTSKPQGAYWCTFCDVAFQRKFDWKRHEEEFHERYKRYPCPNCNRIFWGANSFNQHHKNAHGCTTCPHADSVVRYTQRKQAWACGFCGGFLSSRDRYFDHVARHYEDGCNKAHWNHSLVIYGLLHQPSINHAWKELDAALYGHLPRGQQPMLEWNIEATGHAQGFLEGESPGKLQDLLEFFNDNRDNPRFLARLAHDQAIIRFRNEGSPSPTVAPPSRPFSEPPKPKLKTSKSSLKMSLTSSTTTKHMSAPSKNMLASHNPGNPPQKYNGYPVLKRQRSLAPAPTNFATPHVLPTQPPLDQTALMSPFPQTIVETPETNFFNMPGAQNQTHIGLQQPQVQSLHQQHQHQQHQHQQQQQQHHHQQQQQHHHHHQQHHHHPHQQQQQHQPQHLIIPEPSNIFHDWSSLTTTVVDDTTFSICEDMEWEDLGGSHQP</sequence>
<reference evidence="10" key="1">
    <citation type="journal article" date="2023" name="Mol. Phylogenet. Evol.">
        <title>Genome-scale phylogeny and comparative genomics of the fungal order Sordariales.</title>
        <authorList>
            <person name="Hensen N."/>
            <person name="Bonometti L."/>
            <person name="Westerberg I."/>
            <person name="Brannstrom I.O."/>
            <person name="Guillou S."/>
            <person name="Cros-Aarteil S."/>
            <person name="Calhoun S."/>
            <person name="Haridas S."/>
            <person name="Kuo A."/>
            <person name="Mondo S."/>
            <person name="Pangilinan J."/>
            <person name="Riley R."/>
            <person name="LaButti K."/>
            <person name="Andreopoulos B."/>
            <person name="Lipzen A."/>
            <person name="Chen C."/>
            <person name="Yan M."/>
            <person name="Daum C."/>
            <person name="Ng V."/>
            <person name="Clum A."/>
            <person name="Steindorff A."/>
            <person name="Ohm R.A."/>
            <person name="Martin F."/>
            <person name="Silar P."/>
            <person name="Natvig D.O."/>
            <person name="Lalanne C."/>
            <person name="Gautier V."/>
            <person name="Ament-Velasquez S.L."/>
            <person name="Kruys A."/>
            <person name="Hutchinson M.I."/>
            <person name="Powell A.J."/>
            <person name="Barry K."/>
            <person name="Miller A.N."/>
            <person name="Grigoriev I.V."/>
            <person name="Debuchy R."/>
            <person name="Gladieux P."/>
            <person name="Hiltunen Thoren M."/>
            <person name="Johannesson H."/>
        </authorList>
    </citation>
    <scope>NUCLEOTIDE SEQUENCE</scope>
    <source>
        <strain evidence="10">CBS 232.78</strain>
    </source>
</reference>
<feature type="region of interest" description="Disordered" evidence="8">
    <location>
        <begin position="476"/>
        <end position="529"/>
    </location>
</feature>
<feature type="compositionally biased region" description="Low complexity" evidence="8">
    <location>
        <begin position="372"/>
        <end position="387"/>
    </location>
</feature>
<feature type="compositionally biased region" description="Polar residues" evidence="8">
    <location>
        <begin position="392"/>
        <end position="402"/>
    </location>
</feature>
<keyword evidence="4 7" id="KW-0863">Zinc-finger</keyword>
<accession>A0AAE0K956</accession>
<keyword evidence="5" id="KW-0862">Zinc</keyword>
<dbReference type="InterPro" id="IPR036236">
    <property type="entry name" value="Znf_C2H2_sf"/>
</dbReference>
<dbReference type="InterPro" id="IPR013087">
    <property type="entry name" value="Znf_C2H2_type"/>
</dbReference>
<keyword evidence="6" id="KW-0539">Nucleus</keyword>
<evidence type="ECO:0000256" key="3">
    <source>
        <dbReference type="ARBA" id="ARBA00022737"/>
    </source>
</evidence>
<organism evidence="10 11">
    <name type="scientific">Podospora didyma</name>
    <dbReference type="NCBI Taxonomy" id="330526"/>
    <lineage>
        <taxon>Eukaryota</taxon>
        <taxon>Fungi</taxon>
        <taxon>Dikarya</taxon>
        <taxon>Ascomycota</taxon>
        <taxon>Pezizomycotina</taxon>
        <taxon>Sordariomycetes</taxon>
        <taxon>Sordariomycetidae</taxon>
        <taxon>Sordariales</taxon>
        <taxon>Podosporaceae</taxon>
        <taxon>Podospora</taxon>
    </lineage>
</organism>
<dbReference type="AlphaFoldDB" id="A0AAE0K956"/>
<dbReference type="SUPFAM" id="SSF57667">
    <property type="entry name" value="beta-beta-alpha zinc fingers"/>
    <property type="match status" value="1"/>
</dbReference>
<dbReference type="InterPro" id="IPR050888">
    <property type="entry name" value="ZnF_C2H2-type_TF"/>
</dbReference>
<name>A0AAE0K956_9PEZI</name>
<feature type="domain" description="C2H2-type" evidence="9">
    <location>
        <begin position="179"/>
        <end position="202"/>
    </location>
</feature>
<feature type="compositionally biased region" description="Basic residues" evidence="8">
    <location>
        <begin position="500"/>
        <end position="521"/>
    </location>
</feature>
<dbReference type="SMART" id="SM00355">
    <property type="entry name" value="ZnF_C2H2"/>
    <property type="match status" value="3"/>
</dbReference>
<dbReference type="PROSITE" id="PS50157">
    <property type="entry name" value="ZINC_FINGER_C2H2_2"/>
    <property type="match status" value="2"/>
</dbReference>
<evidence type="ECO:0000313" key="10">
    <source>
        <dbReference type="EMBL" id="KAK3372351.1"/>
    </source>
</evidence>
<protein>
    <recommendedName>
        <fullName evidence="9">C2H2-type domain-containing protein</fullName>
    </recommendedName>
</protein>